<dbReference type="Proteomes" id="UP000183371">
    <property type="component" value="Unassembled WGS sequence"/>
</dbReference>
<dbReference type="SUPFAM" id="SSF54197">
    <property type="entry name" value="HIT-like"/>
    <property type="match status" value="1"/>
</dbReference>
<reference evidence="2" key="1">
    <citation type="submission" date="2016-10" db="EMBL/GenBank/DDBJ databases">
        <authorList>
            <person name="Varghese N."/>
            <person name="Submissions S."/>
        </authorList>
    </citation>
    <scope>NUCLEOTIDE SEQUENCE [LARGE SCALE GENOMIC DNA]</scope>
    <source>
        <strain evidence="2">DSM 17465</strain>
    </source>
</reference>
<keyword evidence="2" id="KW-1185">Reference proteome</keyword>
<dbReference type="AlphaFoldDB" id="A0A1I6ZBQ8"/>
<accession>A0A1I6ZBQ8</accession>
<proteinExistence type="predicted"/>
<dbReference type="InterPro" id="IPR036265">
    <property type="entry name" value="HIT-like_sf"/>
</dbReference>
<gene>
    <name evidence="1" type="ORF">SAMN05444141_102228</name>
</gene>
<keyword evidence="1" id="KW-0378">Hydrolase</keyword>
<protein>
    <submittedName>
        <fullName evidence="1">Diadenosine tetraphosphate (Ap4A) hydrolase</fullName>
    </submittedName>
</protein>
<name>A0A1I6ZBQ8_9HYPH</name>
<dbReference type="Gene3D" id="3.30.428.10">
    <property type="entry name" value="HIT-like"/>
    <property type="match status" value="1"/>
</dbReference>
<evidence type="ECO:0000313" key="2">
    <source>
        <dbReference type="Proteomes" id="UP000183371"/>
    </source>
</evidence>
<dbReference type="EMBL" id="FPBD01000002">
    <property type="protein sequence ID" value="SFT60130.1"/>
    <property type="molecule type" value="Genomic_DNA"/>
</dbReference>
<evidence type="ECO:0000313" key="1">
    <source>
        <dbReference type="EMBL" id="SFT60130.1"/>
    </source>
</evidence>
<sequence length="149" mass="16755">MTDCFVCTKHKTLTSDLTIDIDGYDDFVVAHAPDRTEDGSNLIGALIIEPRTHVQNWSELNPEQAGKLGSLIGQITGTLYAHEEIEHVYTWVFGDAVAHLHVWLMPRYKGTPREYWGTKVTEWPEAPKGGHAEMAQFISELKELMTESA</sequence>
<dbReference type="GO" id="GO:0016787">
    <property type="term" value="F:hydrolase activity"/>
    <property type="evidence" value="ECO:0007669"/>
    <property type="project" value="UniProtKB-KW"/>
</dbReference>
<dbReference type="RefSeq" id="WP_054784948.1">
    <property type="nucleotide sequence ID" value="NZ_FPBD01000002.1"/>
</dbReference>
<organism evidence="1 2">
    <name type="scientific">Pseudovibrio denitrificans</name>
    <dbReference type="NCBI Taxonomy" id="258256"/>
    <lineage>
        <taxon>Bacteria</taxon>
        <taxon>Pseudomonadati</taxon>
        <taxon>Pseudomonadota</taxon>
        <taxon>Alphaproteobacteria</taxon>
        <taxon>Hyphomicrobiales</taxon>
        <taxon>Stappiaceae</taxon>
        <taxon>Pseudovibrio</taxon>
    </lineage>
</organism>